<evidence type="ECO:0000313" key="1">
    <source>
        <dbReference type="EMBL" id="CAF4985729.1"/>
    </source>
</evidence>
<sequence length="45" mass="5173">DDEALADEYKARGEWSQAADSFARITDPNVRVLNKYGCLLQEHLY</sequence>
<dbReference type="AlphaFoldDB" id="A0A8S3D697"/>
<proteinExistence type="predicted"/>
<organism evidence="1 2">
    <name type="scientific">Rotaria magnacalcarata</name>
    <dbReference type="NCBI Taxonomy" id="392030"/>
    <lineage>
        <taxon>Eukaryota</taxon>
        <taxon>Metazoa</taxon>
        <taxon>Spiralia</taxon>
        <taxon>Gnathifera</taxon>
        <taxon>Rotifera</taxon>
        <taxon>Eurotatoria</taxon>
        <taxon>Bdelloidea</taxon>
        <taxon>Philodinida</taxon>
        <taxon>Philodinidae</taxon>
        <taxon>Rotaria</taxon>
    </lineage>
</organism>
<evidence type="ECO:0000313" key="2">
    <source>
        <dbReference type="Proteomes" id="UP000676336"/>
    </source>
</evidence>
<reference evidence="1" key="1">
    <citation type="submission" date="2021-02" db="EMBL/GenBank/DDBJ databases">
        <authorList>
            <person name="Nowell W R."/>
        </authorList>
    </citation>
    <scope>NUCLEOTIDE SEQUENCE</scope>
</reference>
<dbReference type="Proteomes" id="UP000676336">
    <property type="component" value="Unassembled WGS sequence"/>
</dbReference>
<dbReference type="EMBL" id="CAJOBI010199152">
    <property type="protein sequence ID" value="CAF4985729.1"/>
    <property type="molecule type" value="Genomic_DNA"/>
</dbReference>
<name>A0A8S3D697_9BILA</name>
<accession>A0A8S3D697</accession>
<feature type="non-terminal residue" evidence="1">
    <location>
        <position position="45"/>
    </location>
</feature>
<comment type="caution">
    <text evidence="1">The sequence shown here is derived from an EMBL/GenBank/DDBJ whole genome shotgun (WGS) entry which is preliminary data.</text>
</comment>
<feature type="non-terminal residue" evidence="1">
    <location>
        <position position="1"/>
    </location>
</feature>
<gene>
    <name evidence="1" type="ORF">SMN809_LOCUS55983</name>
</gene>
<protein>
    <submittedName>
        <fullName evidence="1">Uncharacterized protein</fullName>
    </submittedName>
</protein>